<feature type="signal peptide" evidence="1">
    <location>
        <begin position="1"/>
        <end position="24"/>
    </location>
</feature>
<gene>
    <name evidence="2" type="ORF">M427DRAFT_336377</name>
</gene>
<feature type="chain" id="PRO_5007296072" description="RGS domain-containing protein" evidence="1">
    <location>
        <begin position="25"/>
        <end position="137"/>
    </location>
</feature>
<evidence type="ECO:0000256" key="1">
    <source>
        <dbReference type="SAM" id="SignalP"/>
    </source>
</evidence>
<dbReference type="AlphaFoldDB" id="A0A139AD20"/>
<dbReference type="EMBL" id="KQ965767">
    <property type="protein sequence ID" value="KXS14648.1"/>
    <property type="molecule type" value="Genomic_DNA"/>
</dbReference>
<keyword evidence="3" id="KW-1185">Reference proteome</keyword>
<keyword evidence="1" id="KW-0732">Signal</keyword>
<evidence type="ECO:0000313" key="2">
    <source>
        <dbReference type="EMBL" id="KXS14648.1"/>
    </source>
</evidence>
<evidence type="ECO:0000313" key="3">
    <source>
        <dbReference type="Proteomes" id="UP000070544"/>
    </source>
</evidence>
<protein>
    <recommendedName>
        <fullName evidence="4">RGS domain-containing protein</fullName>
    </recommendedName>
</protein>
<dbReference type="Proteomes" id="UP000070544">
    <property type="component" value="Unassembled WGS sequence"/>
</dbReference>
<organism evidence="2 3">
    <name type="scientific">Gonapodya prolifera (strain JEL478)</name>
    <name type="common">Monoblepharis prolifera</name>
    <dbReference type="NCBI Taxonomy" id="1344416"/>
    <lineage>
        <taxon>Eukaryota</taxon>
        <taxon>Fungi</taxon>
        <taxon>Fungi incertae sedis</taxon>
        <taxon>Chytridiomycota</taxon>
        <taxon>Chytridiomycota incertae sedis</taxon>
        <taxon>Monoblepharidomycetes</taxon>
        <taxon>Monoblepharidales</taxon>
        <taxon>Gonapodyaceae</taxon>
        <taxon>Gonapodya</taxon>
    </lineage>
</organism>
<name>A0A139AD20_GONPJ</name>
<accession>A0A139AD20</accession>
<evidence type="ECO:0008006" key="4">
    <source>
        <dbReference type="Google" id="ProtNLM"/>
    </source>
</evidence>
<sequence length="137" mass="15590">MGVLQKSSLFLRVLFDQTVLWAAACSVGETQMETLLADMFSGTFFVFASELFLREHRSSLLERSEMIDSPRVRKMVDVETAKRAAQLWVPLNEQEMSPVLDDLALRSFAELSNRFAIRAIKLKWQAMVPAAHLPMVQ</sequence>
<proteinExistence type="predicted"/>
<reference evidence="2 3" key="1">
    <citation type="journal article" date="2015" name="Genome Biol. Evol.">
        <title>Phylogenomic analyses indicate that early fungi evolved digesting cell walls of algal ancestors of land plants.</title>
        <authorList>
            <person name="Chang Y."/>
            <person name="Wang S."/>
            <person name="Sekimoto S."/>
            <person name="Aerts A.L."/>
            <person name="Choi C."/>
            <person name="Clum A."/>
            <person name="LaButti K.M."/>
            <person name="Lindquist E.A."/>
            <person name="Yee Ngan C."/>
            <person name="Ohm R.A."/>
            <person name="Salamov A.A."/>
            <person name="Grigoriev I.V."/>
            <person name="Spatafora J.W."/>
            <person name="Berbee M.L."/>
        </authorList>
    </citation>
    <scope>NUCLEOTIDE SEQUENCE [LARGE SCALE GENOMIC DNA]</scope>
    <source>
        <strain evidence="2 3">JEL478</strain>
    </source>
</reference>